<reference evidence="3" key="1">
    <citation type="submission" date="2016-06" db="EMBL/GenBank/DDBJ databases">
        <authorList>
            <person name="Varghese N."/>
            <person name="Submissions Spin"/>
        </authorList>
    </citation>
    <scope>NUCLEOTIDE SEQUENCE [LARGE SCALE GENOMIC DNA]</scope>
    <source>
        <strain evidence="3">DSM 43817</strain>
    </source>
</reference>
<evidence type="ECO:0000313" key="2">
    <source>
        <dbReference type="EMBL" id="SCL28957.1"/>
    </source>
</evidence>
<dbReference type="SUPFAM" id="SSF51658">
    <property type="entry name" value="Xylose isomerase-like"/>
    <property type="match status" value="1"/>
</dbReference>
<dbReference type="InterPro" id="IPR050312">
    <property type="entry name" value="IolE/XylAMocC-like"/>
</dbReference>
<proteinExistence type="predicted"/>
<dbReference type="InterPro" id="IPR036237">
    <property type="entry name" value="Xyl_isomerase-like_sf"/>
</dbReference>
<protein>
    <submittedName>
        <fullName evidence="2">Inosose dehydratase</fullName>
    </submittedName>
</protein>
<dbReference type="EMBL" id="FMHW01000002">
    <property type="protein sequence ID" value="SCL28957.1"/>
    <property type="molecule type" value="Genomic_DNA"/>
</dbReference>
<dbReference type="OrthoDB" id="104997at2"/>
<name>A0A1C6SHM3_9ACTN</name>
<keyword evidence="3" id="KW-1185">Reference proteome</keyword>
<sequence>MGETTNIRFGTDIITFFDTAWWGLGEELPYPDWIAAVGRDPRHYFDRMLDGVRDAGLEGVELAPEPGGWTTALKAYGDTAGVKRALAERGLVLSSSYAPGRQLIGDALDDPDREAHADRYMDEHAAFVAELGADIITMGNIARSRFKNESPDDTATAEDFTAPVSRELHERFAEQVNRLGAIVGRHGVRIAIHTDAYSVCSRNEDIATVLELTDPETVLLCPDAGHISLDGGDPVEVLRRHLDRIPVMHWKDCAQPLSGHVLRGDQKQRHATMLTYFRVLGSGKVDWTRWMEILRDNEWRGWAIEEIDNSPDPVGELRQGLEYFRTHLAPIYR</sequence>
<dbReference type="Gene3D" id="3.20.20.150">
    <property type="entry name" value="Divalent-metal-dependent TIM barrel enzymes"/>
    <property type="match status" value="1"/>
</dbReference>
<dbReference type="PANTHER" id="PTHR12110">
    <property type="entry name" value="HYDROXYPYRUVATE ISOMERASE"/>
    <property type="match status" value="1"/>
</dbReference>
<gene>
    <name evidence="2" type="ORF">GA0074692_2637</name>
</gene>
<evidence type="ECO:0000313" key="3">
    <source>
        <dbReference type="Proteomes" id="UP000198959"/>
    </source>
</evidence>
<feature type="domain" description="Xylose isomerase-like TIM barrel" evidence="1">
    <location>
        <begin position="52"/>
        <end position="326"/>
    </location>
</feature>
<evidence type="ECO:0000259" key="1">
    <source>
        <dbReference type="Pfam" id="PF01261"/>
    </source>
</evidence>
<dbReference type="PANTHER" id="PTHR12110:SF41">
    <property type="entry name" value="INOSOSE DEHYDRATASE"/>
    <property type="match status" value="1"/>
</dbReference>
<dbReference type="STRING" id="145854.GA0074692_2637"/>
<dbReference type="RefSeq" id="WP_091644010.1">
    <property type="nucleotide sequence ID" value="NZ_FMHW01000002.1"/>
</dbReference>
<dbReference type="InterPro" id="IPR013022">
    <property type="entry name" value="Xyl_isomerase-like_TIM-brl"/>
</dbReference>
<organism evidence="2 3">
    <name type="scientific">Micromonospora pallida</name>
    <dbReference type="NCBI Taxonomy" id="145854"/>
    <lineage>
        <taxon>Bacteria</taxon>
        <taxon>Bacillati</taxon>
        <taxon>Actinomycetota</taxon>
        <taxon>Actinomycetes</taxon>
        <taxon>Micromonosporales</taxon>
        <taxon>Micromonosporaceae</taxon>
        <taxon>Micromonospora</taxon>
    </lineage>
</organism>
<dbReference type="Pfam" id="PF01261">
    <property type="entry name" value="AP_endonuc_2"/>
    <property type="match status" value="1"/>
</dbReference>
<dbReference type="Proteomes" id="UP000198959">
    <property type="component" value="Unassembled WGS sequence"/>
</dbReference>
<dbReference type="AlphaFoldDB" id="A0A1C6SHM3"/>
<accession>A0A1C6SHM3</accession>